<keyword evidence="2" id="KW-0413">Isomerase</keyword>
<dbReference type="Proteomes" id="UP000266482">
    <property type="component" value="Unassembled WGS sequence"/>
</dbReference>
<dbReference type="GO" id="GO:0016853">
    <property type="term" value="F:isomerase activity"/>
    <property type="evidence" value="ECO:0007669"/>
    <property type="project" value="UniProtKB-KW"/>
</dbReference>
<feature type="domain" description="Xylose isomerase-like TIM barrel" evidence="1">
    <location>
        <begin position="48"/>
        <end position="254"/>
    </location>
</feature>
<name>A0A3A1VRS7_9BACL</name>
<dbReference type="SUPFAM" id="SSF51658">
    <property type="entry name" value="Xylose isomerase-like"/>
    <property type="match status" value="1"/>
</dbReference>
<dbReference type="PANTHER" id="PTHR12110:SF53">
    <property type="entry name" value="BLR5974 PROTEIN"/>
    <property type="match status" value="1"/>
</dbReference>
<organism evidence="2 3">
    <name type="scientific">Paenibacillus nanensis</name>
    <dbReference type="NCBI Taxonomy" id="393251"/>
    <lineage>
        <taxon>Bacteria</taxon>
        <taxon>Bacillati</taxon>
        <taxon>Bacillota</taxon>
        <taxon>Bacilli</taxon>
        <taxon>Bacillales</taxon>
        <taxon>Paenibacillaceae</taxon>
        <taxon>Paenibacillus</taxon>
    </lineage>
</organism>
<dbReference type="OrthoDB" id="9794305at2"/>
<evidence type="ECO:0000313" key="2">
    <source>
        <dbReference type="EMBL" id="RIX60220.1"/>
    </source>
</evidence>
<gene>
    <name evidence="2" type="ORF">D3P08_01180</name>
</gene>
<dbReference type="PANTHER" id="PTHR12110">
    <property type="entry name" value="HYDROXYPYRUVATE ISOMERASE"/>
    <property type="match status" value="1"/>
</dbReference>
<sequence>MSYLSVSTWSLHRLLGPLRWTVWDESARARKTVIQEQPELLNLLDLPEEAAKRGFKAVEICHFHFPSTDSAYLEQLKKAFVSAGISFDTLLLDYGDLSTADSERAEADMSFMREWIRAASIAGAKRTRIVAGEAQPGDAEALERTAGRLLQLAEFAETLSVQIITENFKALTSTGESCMRLMDKVGGKVGLITDFGNFGGERKYTELAMTIPVSVGIHAKSECDEQGYPDEAEFQRCLEAVRQSGFDGSFVIIYDGPGDMWAGIDRVRRLVEPVLA</sequence>
<dbReference type="InterPro" id="IPR013022">
    <property type="entry name" value="Xyl_isomerase-like_TIM-brl"/>
</dbReference>
<accession>A0A3A1VRS7</accession>
<proteinExistence type="predicted"/>
<comment type="caution">
    <text evidence="2">The sequence shown here is derived from an EMBL/GenBank/DDBJ whole genome shotgun (WGS) entry which is preliminary data.</text>
</comment>
<dbReference type="InterPro" id="IPR036237">
    <property type="entry name" value="Xyl_isomerase-like_sf"/>
</dbReference>
<dbReference type="InterPro" id="IPR050312">
    <property type="entry name" value="IolE/XylAMocC-like"/>
</dbReference>
<evidence type="ECO:0000313" key="3">
    <source>
        <dbReference type="Proteomes" id="UP000266482"/>
    </source>
</evidence>
<evidence type="ECO:0000259" key="1">
    <source>
        <dbReference type="Pfam" id="PF01261"/>
    </source>
</evidence>
<dbReference type="EMBL" id="QXQA01000001">
    <property type="protein sequence ID" value="RIX60220.1"/>
    <property type="molecule type" value="Genomic_DNA"/>
</dbReference>
<keyword evidence="3" id="KW-1185">Reference proteome</keyword>
<reference evidence="2 3" key="1">
    <citation type="submission" date="2018-09" db="EMBL/GenBank/DDBJ databases">
        <title>Paenibacillus aracenensis nov. sp. isolated from a cave in southern Spain.</title>
        <authorList>
            <person name="Jurado V."/>
            <person name="Gutierrez-Patricio S."/>
            <person name="Gonzalez-Pimentel J.L."/>
            <person name="Miller A.Z."/>
            <person name="Laiz L."/>
            <person name="Saiz-Jimenez C."/>
        </authorList>
    </citation>
    <scope>NUCLEOTIDE SEQUENCE [LARGE SCALE GENOMIC DNA]</scope>
    <source>
        <strain evidence="2 3">DSM 22867</strain>
    </source>
</reference>
<dbReference type="AlphaFoldDB" id="A0A3A1VRS7"/>
<dbReference type="Gene3D" id="3.20.20.150">
    <property type="entry name" value="Divalent-metal-dependent TIM barrel enzymes"/>
    <property type="match status" value="1"/>
</dbReference>
<protein>
    <submittedName>
        <fullName evidence="2">Sugar phosphate isomerase/epimerase</fullName>
    </submittedName>
</protein>
<dbReference type="Pfam" id="PF01261">
    <property type="entry name" value="AP_endonuc_2"/>
    <property type="match status" value="1"/>
</dbReference>